<dbReference type="SUPFAM" id="SSF51338">
    <property type="entry name" value="Composite domain of metallo-dependent hydrolases"/>
    <property type="match status" value="1"/>
</dbReference>
<dbReference type="PANTHER" id="PTHR11113:SF2">
    <property type="entry name" value="ADENINE DEAMINASE"/>
    <property type="match status" value="1"/>
</dbReference>
<dbReference type="Pfam" id="PF01979">
    <property type="entry name" value="Amidohydro_1"/>
    <property type="match status" value="1"/>
</dbReference>
<dbReference type="InterPro" id="IPR026912">
    <property type="entry name" value="Adenine_deam_C"/>
</dbReference>
<dbReference type="PANTHER" id="PTHR11113">
    <property type="entry name" value="N-ACETYLGLUCOSAMINE-6-PHOSPHATE DEACETYLASE"/>
    <property type="match status" value="1"/>
</dbReference>
<evidence type="ECO:0000256" key="3">
    <source>
        <dbReference type="ARBA" id="ARBA00022801"/>
    </source>
</evidence>
<dbReference type="EMBL" id="FR695876">
    <property type="protein sequence ID" value="CBX30464.1"/>
    <property type="molecule type" value="Genomic_DNA"/>
</dbReference>
<evidence type="ECO:0000259" key="6">
    <source>
        <dbReference type="Pfam" id="PF13382"/>
    </source>
</evidence>
<dbReference type="InterPro" id="IPR006680">
    <property type="entry name" value="Amidohydro-rel"/>
</dbReference>
<evidence type="ECO:0000313" key="7">
    <source>
        <dbReference type="EMBL" id="CBX30464.1"/>
    </source>
</evidence>
<feature type="domain" description="Adenine deaminase C-terminal" evidence="6">
    <location>
        <begin position="439"/>
        <end position="604"/>
    </location>
</feature>
<evidence type="ECO:0000259" key="5">
    <source>
        <dbReference type="Pfam" id="PF01979"/>
    </source>
</evidence>
<dbReference type="GO" id="GO:0000034">
    <property type="term" value="F:adenine deaminase activity"/>
    <property type="evidence" value="ECO:0007669"/>
    <property type="project" value="UniProtKB-EC"/>
</dbReference>
<evidence type="ECO:0000256" key="2">
    <source>
        <dbReference type="ARBA" id="ARBA00012782"/>
    </source>
</evidence>
<comment type="catalytic activity">
    <reaction evidence="4">
        <text>adenine + H2O + H(+) = hypoxanthine + NH4(+)</text>
        <dbReference type="Rhea" id="RHEA:23688"/>
        <dbReference type="ChEBI" id="CHEBI:15377"/>
        <dbReference type="ChEBI" id="CHEBI:15378"/>
        <dbReference type="ChEBI" id="CHEBI:16708"/>
        <dbReference type="ChEBI" id="CHEBI:17368"/>
        <dbReference type="ChEBI" id="CHEBI:28938"/>
        <dbReference type="EC" id="3.5.4.2"/>
    </reaction>
</comment>
<name>E1YIS0_9BACT</name>
<dbReference type="InterPro" id="IPR011059">
    <property type="entry name" value="Metal-dep_hydrolase_composite"/>
</dbReference>
<gene>
    <name evidence="7" type="ORF">N47_K27040</name>
</gene>
<comment type="similarity">
    <text evidence="1">Belongs to the metallo-dependent hydrolases superfamily. Adenine deaminase family.</text>
</comment>
<reference evidence="7" key="1">
    <citation type="journal article" date="2011" name="Environ. Microbiol.">
        <title>Genomic insights into the metabolic potential of the polycyclic aromatic hydrocarbon degrading sulfate-reducing Deltaproteobacterium N47.</title>
        <authorList>
            <person name="Bergmann F."/>
            <person name="Selesi D."/>
            <person name="Weinmaier T."/>
            <person name="Tischler P."/>
            <person name="Rattei T."/>
            <person name="Meckenstock R.U."/>
        </authorList>
    </citation>
    <scope>NUCLEOTIDE SEQUENCE</scope>
</reference>
<dbReference type="SUPFAM" id="SSF51556">
    <property type="entry name" value="Metallo-dependent hydrolases"/>
    <property type="match status" value="1"/>
</dbReference>
<protein>
    <recommendedName>
        <fullName evidence="2">adenine deaminase</fullName>
        <ecNumber evidence="2">3.5.4.2</ecNumber>
    </recommendedName>
</protein>
<dbReference type="Gene3D" id="2.30.40.10">
    <property type="entry name" value="Urease, subunit C, domain 1"/>
    <property type="match status" value="1"/>
</dbReference>
<dbReference type="EC" id="3.5.4.2" evidence="2"/>
<proteinExistence type="inferred from homology"/>
<organism evidence="7">
    <name type="scientific">uncultured Desulfobacterium sp</name>
    <dbReference type="NCBI Taxonomy" id="201089"/>
    <lineage>
        <taxon>Bacteria</taxon>
        <taxon>Pseudomonadati</taxon>
        <taxon>Thermodesulfobacteriota</taxon>
        <taxon>Desulfobacteria</taxon>
        <taxon>Desulfobacterales</taxon>
        <taxon>Desulfobacteriaceae</taxon>
        <taxon>Desulfobacterium</taxon>
        <taxon>environmental samples</taxon>
    </lineage>
</organism>
<dbReference type="Gene3D" id="3.20.20.140">
    <property type="entry name" value="Metal-dependent hydrolases"/>
    <property type="match status" value="1"/>
</dbReference>
<dbReference type="InterPro" id="IPR032466">
    <property type="entry name" value="Metal_Hydrolase"/>
</dbReference>
<evidence type="ECO:0000256" key="1">
    <source>
        <dbReference type="ARBA" id="ARBA00006773"/>
    </source>
</evidence>
<feature type="domain" description="Amidohydrolase-related" evidence="5">
    <location>
        <begin position="104"/>
        <end position="382"/>
    </location>
</feature>
<dbReference type="Pfam" id="PF13382">
    <property type="entry name" value="Adenine_deam_C"/>
    <property type="match status" value="1"/>
</dbReference>
<keyword evidence="3" id="KW-0378">Hydrolase</keyword>
<accession>E1YIS0</accession>
<evidence type="ECO:0000256" key="4">
    <source>
        <dbReference type="ARBA" id="ARBA00047720"/>
    </source>
</evidence>
<dbReference type="AlphaFoldDB" id="E1YIS0"/>
<sequence>MLKKLLHQDLLTSRGIRGDSFMIASGTLALMGTEEAKQVMQAALGRLKADLVIVHAKLANVYTGEWLDDYAVAVKGKWIVYVGKDPQYNIGRETTVIDAAGSPLIPGFIDGHTHLSHKYDSAECSRYAIKGGTTTIIYETQEAHLVGGYEAAVDYLESFAGQPVKFFGTIAAMVSISSTCNGLPLGILIKLLQRDDVIGLGEAYWQAVMQNPDQFLPLFAETLRCGKLIEGHSAGASGRKLMAYSATGITSCHEPTTAEEALERLRIGLYVMVREGSIRQELDDIARLKDMDIDFRRLILATDGVDPKDMVAKGYMEFIVQKAIDKGFKIMDAVRMATINVAEHFSLDGTLGGIAPGKYADMIIIQDMKTIAPRYVISNGRVALTEGVLTVSPRKHAYTEASRHSIHLPLDLKAEDFCLSVEGNAVQVKVRIIDQITELVTRELQMEMPVINGEIIVDVAQDIIKVAAIDRRLSPGRKFVGLLRGFHMREGAFATSAAWDSSDIIVIGVHDADMALAVNRIHALQGGIVVSRGGQIIAELPLPVLGLISDEPMESLSKKLDEINTAAFALGISFSNPSLTLDTLSTAAIPYFRICEEGLVNLKDGKTVGLIVL</sequence>